<proteinExistence type="predicted"/>
<name>A0A382AXZ9_9ZZZZ</name>
<dbReference type="EMBL" id="UINC01027286">
    <property type="protein sequence ID" value="SVB06264.1"/>
    <property type="molecule type" value="Genomic_DNA"/>
</dbReference>
<gene>
    <name evidence="1" type="ORF">METZ01_LOCUS159118</name>
</gene>
<evidence type="ECO:0000313" key="1">
    <source>
        <dbReference type="EMBL" id="SVB06264.1"/>
    </source>
</evidence>
<protein>
    <submittedName>
        <fullName evidence="1">Uncharacterized protein</fullName>
    </submittedName>
</protein>
<sequence>MKKIVLISVLLLSSSLTWANNDEPLLNEAACIETKEGIGYFLGVADYLFNEIEKQQYAVQTEEGKKAKEQELYEGAIAFSQLAANYSTVYNVWCK</sequence>
<dbReference type="AlphaFoldDB" id="A0A382AXZ9"/>
<accession>A0A382AXZ9</accession>
<organism evidence="1">
    <name type="scientific">marine metagenome</name>
    <dbReference type="NCBI Taxonomy" id="408172"/>
    <lineage>
        <taxon>unclassified sequences</taxon>
        <taxon>metagenomes</taxon>
        <taxon>ecological metagenomes</taxon>
    </lineage>
</organism>
<reference evidence="1" key="1">
    <citation type="submission" date="2018-05" db="EMBL/GenBank/DDBJ databases">
        <authorList>
            <person name="Lanie J.A."/>
            <person name="Ng W.-L."/>
            <person name="Kazmierczak K.M."/>
            <person name="Andrzejewski T.M."/>
            <person name="Davidsen T.M."/>
            <person name="Wayne K.J."/>
            <person name="Tettelin H."/>
            <person name="Glass J.I."/>
            <person name="Rusch D."/>
            <person name="Podicherti R."/>
            <person name="Tsui H.-C.T."/>
            <person name="Winkler M.E."/>
        </authorList>
    </citation>
    <scope>NUCLEOTIDE SEQUENCE</scope>
</reference>